<reference evidence="2 3" key="1">
    <citation type="journal article" date="2012" name="BMC Genomics">
        <title>Comparative genomic analysis and phylogenetic position of Theileria equi.</title>
        <authorList>
            <person name="Kappmeyer L.S."/>
            <person name="Thiagarajan M."/>
            <person name="Herndon D.R."/>
            <person name="Ramsay J.D."/>
            <person name="Caler E."/>
            <person name="Djikeng A."/>
            <person name="Gillespie J.J."/>
            <person name="Lau A.O."/>
            <person name="Roalson E.H."/>
            <person name="Silva J.C."/>
            <person name="Silva M.G."/>
            <person name="Suarez C.E."/>
            <person name="Ueti M.W."/>
            <person name="Nene V.M."/>
            <person name="Mealey R.H."/>
            <person name="Knowles D.P."/>
            <person name="Brayton K.A."/>
        </authorList>
    </citation>
    <scope>NUCLEOTIDE SEQUENCE [LARGE SCALE GENOMIC DNA]</scope>
    <source>
        <strain evidence="2 3">WA</strain>
    </source>
</reference>
<name>L0B0C1_THEEQ</name>
<feature type="domain" description="RAP" evidence="1">
    <location>
        <begin position="929"/>
        <end position="985"/>
    </location>
</feature>
<dbReference type="KEGG" id="beq:BEWA_034420"/>
<proteinExistence type="predicted"/>
<sequence length="991" mass="115257">MTFCSGTRTFHHLLGSEVKTRANYRHWNLLKDSEYRKITIRFAHSHISTNTGVEMERRNQINPLIEFQRNIYEIPFMETNSLCMAMKESSKSGYFKEHVWKKYISRAIDLKHKLGIKNISIIMISSAKANVKDRDFYEQMCDRVITKCKLYIGNDRDTSEKNLENGIKSEFSAFNIFSILTACDLVQYRDDELYKNLWQVTRRRLEFFMNSVDLLLEKHNMHDSDGVSSINRDNRFTFEDIAGILNAYASASIVIPDMLEIFERVFKKLYTLTCDVDSKYFGKIPYITEINPKTFSITIHSLVRLGCTSFDIFNIGLSYMLTNLDKMVHMRDMTMVFASIVKLRCIESHIGSQFTSDRELIKLIDYILEKFKNTVFDSNCISSLSSTMIALLNYNIFPQGSVEHYRSSFNTIFLNSIRYLVTEEDISDKKILVQILKNSTILQCKQAALLLLSDSGIKQIGLVSSPFDVSQYFFYLSDIYSSNSGRIASFIESHAMMAIKQYTQRLTYVLSPNLLGLSKTPSKPPDLYTMLKLEAKKKSESDESEEVNIDWKCINKDIMEYTIDNFNTLATILGSCTKFRPSKHVSNFVNIALNYLLKLFKYNNSHFDVITVEAISAVVYTFSKFRLKNRDFMQQIANIVITSHNSMGSKRTSSNLMAMNNIMMSFAKLDFPKNPLFNFKLAHMNRCHIDIPVIYKIKRIVRLSNDDLVFFNMFKSFSKLLNTENINKMNSQMVTNCLYTYSLVGFDKVSKVKLVKLLKRLIYLRKECSKFPPSTNNSSVKDHGEFKLLRNLLPDGNFIEKGNSIFKEENIAYGQIRIISLALENFIKHINGTRAIEKYSKQIKKSYTPTLSREFCEIGSRGRKYANYIAGSRQDVRVRPSISGFHRNVLYILSKLNKDNLIIKSEVPVKNRAYFMDISVQRNKSIKYIEVNGPYHYYSQTQNLTSVSKMKYFLISSHCRRVIKLPYYEWVKCENEEDKIKYLYNRINNRL</sequence>
<accession>L0B0C1</accession>
<gene>
    <name evidence="2" type="ORF">BEWA_034420</name>
</gene>
<evidence type="ECO:0000313" key="2">
    <source>
        <dbReference type="EMBL" id="AFZ80584.1"/>
    </source>
</evidence>
<dbReference type="PROSITE" id="PS51286">
    <property type="entry name" value="RAP"/>
    <property type="match status" value="1"/>
</dbReference>
<keyword evidence="3" id="KW-1185">Reference proteome</keyword>
<evidence type="ECO:0000313" key="3">
    <source>
        <dbReference type="Proteomes" id="UP000031512"/>
    </source>
</evidence>
<organism evidence="2 3">
    <name type="scientific">Theileria equi strain WA</name>
    <dbReference type="NCBI Taxonomy" id="1537102"/>
    <lineage>
        <taxon>Eukaryota</taxon>
        <taxon>Sar</taxon>
        <taxon>Alveolata</taxon>
        <taxon>Apicomplexa</taxon>
        <taxon>Aconoidasida</taxon>
        <taxon>Piroplasmida</taxon>
        <taxon>Theileriidae</taxon>
        <taxon>Theileria</taxon>
    </lineage>
</organism>
<dbReference type="Pfam" id="PF08373">
    <property type="entry name" value="RAP"/>
    <property type="match status" value="1"/>
</dbReference>
<dbReference type="AlphaFoldDB" id="L0B0C1"/>
<evidence type="ECO:0000259" key="1">
    <source>
        <dbReference type="PROSITE" id="PS51286"/>
    </source>
</evidence>
<dbReference type="InterPro" id="IPR013584">
    <property type="entry name" value="RAP"/>
</dbReference>
<protein>
    <recommendedName>
        <fullName evidence="1">RAP domain-containing protein</fullName>
    </recommendedName>
</protein>
<dbReference type="VEuPathDB" id="PiroplasmaDB:BEWA_034420"/>
<dbReference type="SMART" id="SM00952">
    <property type="entry name" value="RAP"/>
    <property type="match status" value="1"/>
</dbReference>
<dbReference type="eggNOG" id="ENOG502TN5R">
    <property type="taxonomic scope" value="Eukaryota"/>
</dbReference>
<dbReference type="GeneID" id="15803736"/>
<dbReference type="RefSeq" id="XP_004830250.1">
    <property type="nucleotide sequence ID" value="XM_004830193.1"/>
</dbReference>
<dbReference type="Proteomes" id="UP000031512">
    <property type="component" value="Chromosome 1"/>
</dbReference>
<dbReference type="EMBL" id="CP001669">
    <property type="protein sequence ID" value="AFZ80584.1"/>
    <property type="molecule type" value="Genomic_DNA"/>
</dbReference>
<dbReference type="OrthoDB" id="360997at2759"/>